<dbReference type="Gene3D" id="3.40.50.300">
    <property type="entry name" value="P-loop containing nucleotide triphosphate hydrolases"/>
    <property type="match status" value="2"/>
</dbReference>
<dbReference type="Proteomes" id="UP000186795">
    <property type="component" value="Unassembled WGS sequence"/>
</dbReference>
<dbReference type="OrthoDB" id="9762369at2"/>
<feature type="domain" description="ABC transporter" evidence="4">
    <location>
        <begin position="336"/>
        <end position="545"/>
    </location>
</feature>
<keyword evidence="3" id="KW-0175">Coiled coil</keyword>
<dbReference type="InterPro" id="IPR051309">
    <property type="entry name" value="ABCF_ATPase"/>
</dbReference>
<dbReference type="PANTHER" id="PTHR42855:SF2">
    <property type="entry name" value="DRUG RESISTANCE ABC TRANSPORTER,ATP-BINDING PROTEIN"/>
    <property type="match status" value="1"/>
</dbReference>
<evidence type="ECO:0000259" key="4">
    <source>
        <dbReference type="PROSITE" id="PS50893"/>
    </source>
</evidence>
<evidence type="ECO:0000313" key="5">
    <source>
        <dbReference type="EMBL" id="SIS72725.1"/>
    </source>
</evidence>
<keyword evidence="2" id="KW-0067">ATP-binding</keyword>
<evidence type="ECO:0000256" key="1">
    <source>
        <dbReference type="ARBA" id="ARBA00022741"/>
    </source>
</evidence>
<reference evidence="6" key="1">
    <citation type="submission" date="2017-01" db="EMBL/GenBank/DDBJ databases">
        <authorList>
            <person name="Varghese N."/>
            <person name="Submissions S."/>
        </authorList>
    </citation>
    <scope>NUCLEOTIDE SEQUENCE [LARGE SCALE GENOMIC DNA]</scope>
    <source>
        <strain evidence="6">DSM 45196</strain>
    </source>
</reference>
<dbReference type="PANTHER" id="PTHR42855">
    <property type="entry name" value="ABC TRANSPORTER ATP-BINDING SUBUNIT"/>
    <property type="match status" value="1"/>
</dbReference>
<dbReference type="AlphaFoldDB" id="A0A1N7LFY1"/>
<dbReference type="SMART" id="SM00382">
    <property type="entry name" value="AAA"/>
    <property type="match status" value="2"/>
</dbReference>
<evidence type="ECO:0000256" key="2">
    <source>
        <dbReference type="ARBA" id="ARBA00022840"/>
    </source>
</evidence>
<evidence type="ECO:0000256" key="3">
    <source>
        <dbReference type="SAM" id="Coils"/>
    </source>
</evidence>
<proteinExistence type="predicted"/>
<feature type="coiled-coil region" evidence="3">
    <location>
        <begin position="246"/>
        <end position="311"/>
    </location>
</feature>
<keyword evidence="6" id="KW-1185">Reference proteome</keyword>
<organism evidence="5 6">
    <name type="scientific">Kroppenstedtia eburnea</name>
    <dbReference type="NCBI Taxonomy" id="714067"/>
    <lineage>
        <taxon>Bacteria</taxon>
        <taxon>Bacillati</taxon>
        <taxon>Bacillota</taxon>
        <taxon>Bacilli</taxon>
        <taxon>Bacillales</taxon>
        <taxon>Thermoactinomycetaceae</taxon>
        <taxon>Kroppenstedtia</taxon>
    </lineage>
</organism>
<protein>
    <submittedName>
        <fullName evidence="5">ATPase components of ABC transporters with duplicated ATPase domains</fullName>
    </submittedName>
</protein>
<dbReference type="NCBIfam" id="NF000355">
    <property type="entry name" value="ribo_prot_ABC_F"/>
    <property type="match status" value="1"/>
</dbReference>
<dbReference type="EMBL" id="FTOD01000004">
    <property type="protein sequence ID" value="SIS72725.1"/>
    <property type="molecule type" value="Genomic_DNA"/>
</dbReference>
<feature type="domain" description="ABC transporter" evidence="4">
    <location>
        <begin position="3"/>
        <end position="260"/>
    </location>
</feature>
<dbReference type="PROSITE" id="PS50893">
    <property type="entry name" value="ABC_TRANSPORTER_2"/>
    <property type="match status" value="2"/>
</dbReference>
<dbReference type="InterPro" id="IPR003593">
    <property type="entry name" value="AAA+_ATPase"/>
</dbReference>
<dbReference type="InterPro" id="IPR027417">
    <property type="entry name" value="P-loop_NTPase"/>
</dbReference>
<gene>
    <name evidence="5" type="ORF">SAMN05421790_104149</name>
</gene>
<dbReference type="InterPro" id="IPR003439">
    <property type="entry name" value="ABC_transporter-like_ATP-bd"/>
</dbReference>
<accession>A0A1N7LFY1</accession>
<dbReference type="InterPro" id="IPR032781">
    <property type="entry name" value="ABC_tran_Xtn"/>
</dbReference>
<dbReference type="FunFam" id="3.40.50.300:FF:001807">
    <property type="entry name" value="ABC transporter ATP-binding protein"/>
    <property type="match status" value="1"/>
</dbReference>
<dbReference type="RefSeq" id="WP_076524449.1">
    <property type="nucleotide sequence ID" value="NZ_CP048103.1"/>
</dbReference>
<dbReference type="SUPFAM" id="SSF52540">
    <property type="entry name" value="P-loop containing nucleoside triphosphate hydrolases"/>
    <property type="match status" value="2"/>
</dbReference>
<dbReference type="InterPro" id="IPR017871">
    <property type="entry name" value="ABC_transporter-like_CS"/>
</dbReference>
<dbReference type="FunFam" id="3.40.50.300:FF:000011">
    <property type="entry name" value="Putative ABC transporter ATP-binding component"/>
    <property type="match status" value="1"/>
</dbReference>
<dbReference type="GO" id="GO:0005524">
    <property type="term" value="F:ATP binding"/>
    <property type="evidence" value="ECO:0007669"/>
    <property type="project" value="UniProtKB-KW"/>
</dbReference>
<dbReference type="Pfam" id="PF00005">
    <property type="entry name" value="ABC_tran"/>
    <property type="match status" value="2"/>
</dbReference>
<keyword evidence="1" id="KW-0547">Nucleotide-binding</keyword>
<sequence length="546" mass="62148">MICAANQAGKVMGGNQVLKRVSFEISSGDRVGLTGPNGCGKTTLLRLLAGAETVDEGEIFIGKGAQVGYLEQIPDADPEATVSDVLRVPFRDVFRLEEKMERLTEQMADPDLGEAELERVLQRYQSCREEFEERGGYEVEAKIRRVAHGLNLSEEMLARPFGQLSGGEKTKVGLARILLMEPDLLLLDEPTNHLDLTAMEWLEEYLSSYRGAVLIVSHDRYFLDRVVTRMIDLEGGEAALYQGNYSRFLQEKEERLLAEFQAYQEQQKKISKMKETIKRLRQWANQANPPNAGLHRRASSMEKALERMEKLERPLVERRKIDLSFEQNQRSGREVFRCEEVFKEYGEQLVLDGVHLQVRSGERVAIVGPNGSGKSTLLRILLGEETADLGEVTVGPSVQVGYLSQQGWEGNPDQTVLEAFREEVSVEEGKARHLLARFLFYGHGVFRKVKDLSGGERMRLRLAQLMHQDLNALILDEPSNHLDIDSREALEDALEHFPGTILAVSHDRWFLNKLFAPVYWLEEGRLVRYEGNYDEAKQKRRELKQD</sequence>
<evidence type="ECO:0000313" key="6">
    <source>
        <dbReference type="Proteomes" id="UP000186795"/>
    </source>
</evidence>
<name>A0A1N7LFY1_9BACL</name>
<dbReference type="CDD" id="cd03221">
    <property type="entry name" value="ABCF_EF-3"/>
    <property type="match status" value="2"/>
</dbReference>
<dbReference type="GO" id="GO:0016887">
    <property type="term" value="F:ATP hydrolysis activity"/>
    <property type="evidence" value="ECO:0007669"/>
    <property type="project" value="InterPro"/>
</dbReference>
<dbReference type="PROSITE" id="PS00211">
    <property type="entry name" value="ABC_TRANSPORTER_1"/>
    <property type="match status" value="2"/>
</dbReference>
<dbReference type="Pfam" id="PF12848">
    <property type="entry name" value="ABC_tran_Xtn"/>
    <property type="match status" value="1"/>
</dbReference>